<keyword evidence="1" id="KW-1133">Transmembrane helix</keyword>
<dbReference type="EMBL" id="NBNE01007122">
    <property type="protein sequence ID" value="OWZ01069.1"/>
    <property type="molecule type" value="Genomic_DNA"/>
</dbReference>
<evidence type="ECO:0000313" key="2">
    <source>
        <dbReference type="EMBL" id="OWZ01069.1"/>
    </source>
</evidence>
<keyword evidence="1" id="KW-0472">Membrane</keyword>
<reference evidence="3" key="1">
    <citation type="submission" date="2017-03" db="EMBL/GenBank/DDBJ databases">
        <title>Phytopthora megakarya and P. palmivora, two closely related causual agents of cacao black pod achieved similar genome size and gene model numbers by different mechanisms.</title>
        <authorList>
            <person name="Ali S."/>
            <person name="Shao J."/>
            <person name="Larry D.J."/>
            <person name="Kronmiller B."/>
            <person name="Shen D."/>
            <person name="Strem M.D."/>
            <person name="Melnick R.L."/>
            <person name="Guiltinan M.J."/>
            <person name="Tyler B.M."/>
            <person name="Meinhardt L.W."/>
            <person name="Bailey B.A."/>
        </authorList>
    </citation>
    <scope>NUCLEOTIDE SEQUENCE [LARGE SCALE GENOMIC DNA]</scope>
    <source>
        <strain evidence="3">zdho120</strain>
    </source>
</reference>
<evidence type="ECO:0000256" key="1">
    <source>
        <dbReference type="SAM" id="Phobius"/>
    </source>
</evidence>
<protein>
    <submittedName>
        <fullName evidence="2">Uncharacterized protein</fullName>
    </submittedName>
</protein>
<proteinExistence type="predicted"/>
<feature type="transmembrane region" description="Helical" evidence="1">
    <location>
        <begin position="21"/>
        <end position="44"/>
    </location>
</feature>
<gene>
    <name evidence="2" type="ORF">PHMEG_00027617</name>
</gene>
<dbReference type="OrthoDB" id="121865at2759"/>
<accession>A0A225V7Y2</accession>
<evidence type="ECO:0000313" key="3">
    <source>
        <dbReference type="Proteomes" id="UP000198211"/>
    </source>
</evidence>
<organism evidence="2 3">
    <name type="scientific">Phytophthora megakarya</name>
    <dbReference type="NCBI Taxonomy" id="4795"/>
    <lineage>
        <taxon>Eukaryota</taxon>
        <taxon>Sar</taxon>
        <taxon>Stramenopiles</taxon>
        <taxon>Oomycota</taxon>
        <taxon>Peronosporomycetes</taxon>
        <taxon>Peronosporales</taxon>
        <taxon>Peronosporaceae</taxon>
        <taxon>Phytophthora</taxon>
    </lineage>
</organism>
<sequence length="177" mass="19626">MLQLGNLMMLLTTTAPRRVGSVMALVAPALQFPGMLFIVCSIRIEMLYLLLGTYDFWYFTVNNIIFGVCFSVMLGDVRVIIVIVGCAIVQISISSDALVGERRQLFISSIINCGTHIAMFIAVLLRLVDDNGGGDKHLLSYSSTVYGFSVRDTLMNTQINMVLLFGRRASSKKKQYP</sequence>
<feature type="transmembrane region" description="Helical" evidence="1">
    <location>
        <begin position="105"/>
        <end position="125"/>
    </location>
</feature>
<name>A0A225V7Y2_9STRA</name>
<dbReference type="AlphaFoldDB" id="A0A225V7Y2"/>
<comment type="caution">
    <text evidence="2">The sequence shown here is derived from an EMBL/GenBank/DDBJ whole genome shotgun (WGS) entry which is preliminary data.</text>
</comment>
<keyword evidence="1" id="KW-0812">Transmembrane</keyword>
<keyword evidence="3" id="KW-1185">Reference proteome</keyword>
<dbReference type="Proteomes" id="UP000198211">
    <property type="component" value="Unassembled WGS sequence"/>
</dbReference>
<feature type="transmembrane region" description="Helical" evidence="1">
    <location>
        <begin position="64"/>
        <end position="93"/>
    </location>
</feature>